<protein>
    <submittedName>
        <fullName evidence="1">Uncharacterized protein</fullName>
    </submittedName>
</protein>
<sequence length="174" mass="20153">MVEEYWLVWFFPICQRSLLRGHWPQLEWLFIDPATFAMPYALTFHKALEIVDRDRYFNACCVGGDLVLAQLLPVLREAYGEVQSDQEDWGWFAWFEHSGIKLAVDVFADDDMPQAFTVHLTARVPRFFLGAKVRDTGELEQLQHCVCNALASWPVVNLNAERVDDKYRPAKNTA</sequence>
<dbReference type="Proteomes" id="UP000593970">
    <property type="component" value="Chromosome"/>
</dbReference>
<organism evidence="1 2">
    <name type="scientific">Ralstonia solanacearum</name>
    <name type="common">Pseudomonas solanacearum</name>
    <dbReference type="NCBI Taxonomy" id="305"/>
    <lineage>
        <taxon>Bacteria</taxon>
        <taxon>Pseudomonadati</taxon>
        <taxon>Pseudomonadota</taxon>
        <taxon>Betaproteobacteria</taxon>
        <taxon>Burkholderiales</taxon>
        <taxon>Burkholderiaceae</taxon>
        <taxon>Ralstonia</taxon>
        <taxon>Ralstonia solanacearum species complex</taxon>
    </lineage>
</organism>
<proteinExistence type="predicted"/>
<dbReference type="AlphaFoldDB" id="A0AA92JU38"/>
<evidence type="ECO:0000313" key="1">
    <source>
        <dbReference type="EMBL" id="QOK97769.1"/>
    </source>
</evidence>
<evidence type="ECO:0000313" key="2">
    <source>
        <dbReference type="Proteomes" id="UP000593970"/>
    </source>
</evidence>
<dbReference type="EMBL" id="CP051169">
    <property type="protein sequence ID" value="QOK97769.1"/>
    <property type="molecule type" value="Genomic_DNA"/>
</dbReference>
<accession>A0AA92JU38</accession>
<name>A0AA92JU38_RALSL</name>
<gene>
    <name evidence="1" type="ORF">HF909_15935</name>
</gene>
<reference evidence="2" key="1">
    <citation type="submission" date="2020-04" db="EMBL/GenBank/DDBJ databases">
        <title>Ralstonia solanacearum UW576, UW763, UW773, and UW774.</title>
        <authorList>
            <person name="Steidl O."/>
            <person name="Truchon A."/>
            <person name="Allen C."/>
        </authorList>
    </citation>
    <scope>NUCLEOTIDE SEQUENCE [LARGE SCALE GENOMIC DNA]</scope>
    <source>
        <strain evidence="2">UW774</strain>
    </source>
</reference>